<protein>
    <submittedName>
        <fullName evidence="1">Uncharacterized protein</fullName>
    </submittedName>
</protein>
<sequence>MMVEVLPLPNFRTAAVVDENPAVVAGERKRERASMEREIMNRERKRLEERDVDEGGATVGFVFRRRCRALCRLGGERCEEREGITLAAAVLEGTAAGELCSAAVVLFPAAIVAGNLHFPTVIDFSGRSRRCMWPPESLEPPLKPYPSFNSDFWSASTP</sequence>
<proteinExistence type="predicted"/>
<dbReference type="Proteomes" id="UP001341840">
    <property type="component" value="Unassembled WGS sequence"/>
</dbReference>
<organism evidence="1 2">
    <name type="scientific">Stylosanthes scabra</name>
    <dbReference type="NCBI Taxonomy" id="79078"/>
    <lineage>
        <taxon>Eukaryota</taxon>
        <taxon>Viridiplantae</taxon>
        <taxon>Streptophyta</taxon>
        <taxon>Embryophyta</taxon>
        <taxon>Tracheophyta</taxon>
        <taxon>Spermatophyta</taxon>
        <taxon>Magnoliopsida</taxon>
        <taxon>eudicotyledons</taxon>
        <taxon>Gunneridae</taxon>
        <taxon>Pentapetalae</taxon>
        <taxon>rosids</taxon>
        <taxon>fabids</taxon>
        <taxon>Fabales</taxon>
        <taxon>Fabaceae</taxon>
        <taxon>Papilionoideae</taxon>
        <taxon>50 kb inversion clade</taxon>
        <taxon>dalbergioids sensu lato</taxon>
        <taxon>Dalbergieae</taxon>
        <taxon>Pterocarpus clade</taxon>
        <taxon>Stylosanthes</taxon>
    </lineage>
</organism>
<evidence type="ECO:0000313" key="1">
    <source>
        <dbReference type="EMBL" id="MED6147021.1"/>
    </source>
</evidence>
<comment type="caution">
    <text evidence="1">The sequence shown here is derived from an EMBL/GenBank/DDBJ whole genome shotgun (WGS) entry which is preliminary data.</text>
</comment>
<accession>A0ABU6TE69</accession>
<gene>
    <name evidence="1" type="ORF">PIB30_040129</name>
</gene>
<dbReference type="EMBL" id="JASCZI010090836">
    <property type="protein sequence ID" value="MED6147021.1"/>
    <property type="molecule type" value="Genomic_DNA"/>
</dbReference>
<keyword evidence="2" id="KW-1185">Reference proteome</keyword>
<reference evidence="1 2" key="1">
    <citation type="journal article" date="2023" name="Plants (Basel)">
        <title>Bridging the Gap: Combining Genomics and Transcriptomics Approaches to Understand Stylosanthes scabra, an Orphan Legume from the Brazilian Caatinga.</title>
        <authorList>
            <person name="Ferreira-Neto J.R.C."/>
            <person name="da Silva M.D."/>
            <person name="Binneck E."/>
            <person name="de Melo N.F."/>
            <person name="da Silva R.H."/>
            <person name="de Melo A.L.T.M."/>
            <person name="Pandolfi V."/>
            <person name="Bustamante F.O."/>
            <person name="Brasileiro-Vidal A.C."/>
            <person name="Benko-Iseppon A.M."/>
        </authorList>
    </citation>
    <scope>NUCLEOTIDE SEQUENCE [LARGE SCALE GENOMIC DNA]</scope>
    <source>
        <tissue evidence="1">Leaves</tissue>
    </source>
</reference>
<evidence type="ECO:0000313" key="2">
    <source>
        <dbReference type="Proteomes" id="UP001341840"/>
    </source>
</evidence>
<name>A0ABU6TE69_9FABA</name>